<keyword evidence="6" id="KW-0812">Transmembrane</keyword>
<organism evidence="20 21">
    <name type="scientific">Paramormyrops kingsleyae</name>
    <dbReference type="NCBI Taxonomy" id="1676925"/>
    <lineage>
        <taxon>Eukaryota</taxon>
        <taxon>Metazoa</taxon>
        <taxon>Chordata</taxon>
        <taxon>Craniata</taxon>
        <taxon>Vertebrata</taxon>
        <taxon>Euteleostomi</taxon>
        <taxon>Actinopterygii</taxon>
        <taxon>Neopterygii</taxon>
        <taxon>Teleostei</taxon>
        <taxon>Osteoglossocephala</taxon>
        <taxon>Osteoglossomorpha</taxon>
        <taxon>Osteoglossiformes</taxon>
        <taxon>Mormyridae</taxon>
        <taxon>Paramormyrops</taxon>
    </lineage>
</organism>
<keyword evidence="5 18" id="KW-0768">Sushi</keyword>
<dbReference type="GO" id="GO:0016020">
    <property type="term" value="C:membrane"/>
    <property type="evidence" value="ECO:0007669"/>
    <property type="project" value="UniProtKB-SubCell"/>
</dbReference>
<accession>A0A3B3T6E7</accession>
<dbReference type="PROSITE" id="PS50923">
    <property type="entry name" value="SUSHI"/>
    <property type="match status" value="1"/>
</dbReference>
<evidence type="ECO:0000256" key="11">
    <source>
        <dbReference type="ARBA" id="ARBA00023002"/>
    </source>
</evidence>
<dbReference type="PANTHER" id="PTHR11475:SF60">
    <property type="entry name" value="THYROID PEROXIDASE"/>
    <property type="match status" value="1"/>
</dbReference>
<dbReference type="PROSITE" id="PS50292">
    <property type="entry name" value="PEROXIDASE_3"/>
    <property type="match status" value="1"/>
</dbReference>
<dbReference type="Gene3D" id="1.10.640.10">
    <property type="entry name" value="Haem peroxidase domain superfamily, animal type"/>
    <property type="match status" value="1"/>
</dbReference>
<comment type="similarity">
    <text evidence="16">Belongs to the peroxidase family. XPO subfamily.</text>
</comment>
<evidence type="ECO:0000256" key="14">
    <source>
        <dbReference type="ARBA" id="ARBA00023157"/>
    </source>
</evidence>
<dbReference type="GeneTree" id="ENSGT00940000158104"/>
<keyword evidence="9" id="KW-0106">Calcium</keyword>
<dbReference type="Gene3D" id="2.10.70.10">
    <property type="entry name" value="Complement Module, domain 1"/>
    <property type="match status" value="1"/>
</dbReference>
<dbReference type="InterPro" id="IPR000436">
    <property type="entry name" value="Sushi_SCR_CCP_dom"/>
</dbReference>
<dbReference type="AlphaFoldDB" id="A0A3B3T6E7"/>
<dbReference type="Ensembl" id="ENSPKIT00000019216.1">
    <property type="protein sequence ID" value="ENSPKIP00000038225.1"/>
    <property type="gene ID" value="ENSPKIG00000016071.1"/>
</dbReference>
<keyword evidence="7 17" id="KW-0479">Metal-binding</keyword>
<evidence type="ECO:0000256" key="12">
    <source>
        <dbReference type="ARBA" id="ARBA00023004"/>
    </source>
</evidence>
<reference evidence="20" key="2">
    <citation type="submission" date="2025-09" db="UniProtKB">
        <authorList>
            <consortium name="Ensembl"/>
        </authorList>
    </citation>
    <scope>IDENTIFICATION</scope>
</reference>
<feature type="binding site" description="axial binding residue" evidence="17">
    <location>
        <position position="418"/>
    </location>
    <ligand>
        <name>heme b</name>
        <dbReference type="ChEBI" id="CHEBI:60344"/>
    </ligand>
    <ligandPart>
        <name>Fe</name>
        <dbReference type="ChEBI" id="CHEBI:18248"/>
    </ligandPart>
</feature>
<dbReference type="GO" id="GO:0006590">
    <property type="term" value="P:thyroid hormone generation"/>
    <property type="evidence" value="ECO:0007669"/>
    <property type="project" value="InterPro"/>
</dbReference>
<dbReference type="GO" id="GO:0004447">
    <property type="term" value="F:iodide peroxidase activity"/>
    <property type="evidence" value="ECO:0007669"/>
    <property type="project" value="InterPro"/>
</dbReference>
<evidence type="ECO:0000256" key="7">
    <source>
        <dbReference type="ARBA" id="ARBA00022723"/>
    </source>
</evidence>
<sequence length="791" mass="88318">MFTLLRQAGPETQAISRAAEAQEIVLHSIKAKAAKRVKKGLKTDGPTLEEIEAIANLSGCPPPTKSNICPNGCLSEKYRTISGICNNRLSPLWGAANTALTRWLPAEYEDEEGQPKGWNPEHLQNGFRLPLVREVSNKIMQRSSKRVSEDDAYSQMLVDWGQYIDHDISFTPQCIVKAASFGGLDCLETCENINPCFPIKIPPNDKLSGKRSCLPFFRSSPACITLHTDGKDPPVRPQRQQMNAITSFLDASTVYGHTPALEGLLRNLSSPEGLLAVNTRISDGGFPYLPFVPNTPSGCLQDPGDLWGERVECFLAGDSRVSEILPLSALHTLWLREHNRIAAGLKELNGHWGHEQIYQEARKIVGALHQVITFRDYAPKILGREAFEKYVGVYGGYNRSINPTVSNVFATAAFRFGHATIPAMVLRLNESFQKHQLYSPVRLHETFFSPWRLVKEGGLDPILRGLLGRPAIAVTTDHLMTEELTERLIVLSSPGDLDLTALNLQRGRDHGLPGYSKWREFCGYESIQTQAELSTVISDASLVQKIMELYKHPSNIDVWLAGLAEDLLPGARTGPLFACLIGKQLKMLREGDRFWWENEGIFTDAQRAEIQGHSLSRVICDNSGLNEVPADPFRLRQYPKDFQFCKNLPTMNLKAWQEDLKLMPCGSPAELENGDFVFCSISGKLVAVYSCRHGYSLEGQEEILCTESGWSSQPPICKGKNIPGGEILLIQYELNSKLYSVYYFVVCHWDRVEEYTTELTSYIGPNCLYHPVFSLSVPSPLTDKLPSRQSC</sequence>
<name>A0A3B3T6E7_9TELE</name>
<dbReference type="SUPFAM" id="SSF48113">
    <property type="entry name" value="Heme-dependent peroxidases"/>
    <property type="match status" value="1"/>
</dbReference>
<evidence type="ECO:0000256" key="3">
    <source>
        <dbReference type="ARBA" id="ARBA00022536"/>
    </source>
</evidence>
<dbReference type="PRINTS" id="PR00457">
    <property type="entry name" value="ANPEROXIDASE"/>
</dbReference>
<comment type="caution">
    <text evidence="18">Lacks conserved residue(s) required for the propagation of feature annotation.</text>
</comment>
<evidence type="ECO:0000313" key="21">
    <source>
        <dbReference type="Proteomes" id="UP000261540"/>
    </source>
</evidence>
<evidence type="ECO:0000256" key="4">
    <source>
        <dbReference type="ARBA" id="ARBA00022617"/>
    </source>
</evidence>
<dbReference type="PANTHER" id="PTHR11475">
    <property type="entry name" value="OXIDASE/PEROXIDASE"/>
    <property type="match status" value="1"/>
</dbReference>
<dbReference type="InterPro" id="IPR010255">
    <property type="entry name" value="Haem_peroxidase_sf"/>
</dbReference>
<proteinExistence type="inferred from homology"/>
<evidence type="ECO:0000256" key="18">
    <source>
        <dbReference type="PROSITE-ProRule" id="PRU00302"/>
    </source>
</evidence>
<keyword evidence="21" id="KW-1185">Reference proteome</keyword>
<evidence type="ECO:0000256" key="17">
    <source>
        <dbReference type="PIRSR" id="PIRSR619791-2"/>
    </source>
</evidence>
<evidence type="ECO:0000256" key="13">
    <source>
        <dbReference type="ARBA" id="ARBA00023136"/>
    </source>
</evidence>
<evidence type="ECO:0000259" key="19">
    <source>
        <dbReference type="PROSITE" id="PS50923"/>
    </source>
</evidence>
<evidence type="ECO:0000256" key="6">
    <source>
        <dbReference type="ARBA" id="ARBA00022692"/>
    </source>
</evidence>
<evidence type="ECO:0000256" key="16">
    <source>
        <dbReference type="ARBA" id="ARBA00061342"/>
    </source>
</evidence>
<dbReference type="STRING" id="1676925.ENSPKIP00000038225"/>
<dbReference type="Proteomes" id="UP000261540">
    <property type="component" value="Unplaced"/>
</dbReference>
<dbReference type="InterPro" id="IPR035976">
    <property type="entry name" value="Sushi/SCR/CCP_sf"/>
</dbReference>
<comment type="cofactor">
    <cofactor evidence="1">
        <name>heme b</name>
        <dbReference type="ChEBI" id="CHEBI:60344"/>
    </cofactor>
</comment>
<dbReference type="GO" id="GO:0005615">
    <property type="term" value="C:extracellular space"/>
    <property type="evidence" value="ECO:0007669"/>
    <property type="project" value="TreeGrafter"/>
</dbReference>
<keyword evidence="4 17" id="KW-0349">Heme</keyword>
<keyword evidence="14" id="KW-1015">Disulfide bond</keyword>
<evidence type="ECO:0000313" key="20">
    <source>
        <dbReference type="Ensembl" id="ENSPKIP00000038225.1"/>
    </source>
</evidence>
<evidence type="ECO:0000256" key="15">
    <source>
        <dbReference type="ARBA" id="ARBA00023180"/>
    </source>
</evidence>
<dbReference type="CDD" id="cd00033">
    <property type="entry name" value="CCP"/>
    <property type="match status" value="1"/>
</dbReference>
<dbReference type="GO" id="GO:0046872">
    <property type="term" value="F:metal ion binding"/>
    <property type="evidence" value="ECO:0007669"/>
    <property type="project" value="UniProtKB-KW"/>
</dbReference>
<dbReference type="SMART" id="SM00032">
    <property type="entry name" value="CCP"/>
    <property type="match status" value="1"/>
</dbReference>
<keyword evidence="11" id="KW-0560">Oxidoreductase</keyword>
<reference evidence="20" key="1">
    <citation type="submission" date="2025-08" db="UniProtKB">
        <authorList>
            <consortium name="Ensembl"/>
        </authorList>
    </citation>
    <scope>IDENTIFICATION</scope>
</reference>
<dbReference type="InterPro" id="IPR037120">
    <property type="entry name" value="Haem_peroxidase_sf_animal"/>
</dbReference>
<keyword evidence="13" id="KW-0472">Membrane</keyword>
<dbReference type="GO" id="GO:0020037">
    <property type="term" value="F:heme binding"/>
    <property type="evidence" value="ECO:0007669"/>
    <property type="project" value="InterPro"/>
</dbReference>
<evidence type="ECO:0000256" key="9">
    <source>
        <dbReference type="ARBA" id="ARBA00022837"/>
    </source>
</evidence>
<keyword evidence="15" id="KW-0325">Glycoprotein</keyword>
<protein>
    <submittedName>
        <fullName evidence="20">Thyroid peroxidase</fullName>
    </submittedName>
</protein>
<evidence type="ECO:0000256" key="1">
    <source>
        <dbReference type="ARBA" id="ARBA00001970"/>
    </source>
</evidence>
<dbReference type="SUPFAM" id="SSF57535">
    <property type="entry name" value="Complement control module/SCR domain"/>
    <property type="match status" value="1"/>
</dbReference>
<dbReference type="InterPro" id="IPR029589">
    <property type="entry name" value="TPO"/>
</dbReference>
<dbReference type="Pfam" id="PF00084">
    <property type="entry name" value="Sushi"/>
    <property type="match status" value="1"/>
</dbReference>
<keyword evidence="10" id="KW-1133">Transmembrane helix</keyword>
<evidence type="ECO:0000256" key="5">
    <source>
        <dbReference type="ARBA" id="ARBA00022659"/>
    </source>
</evidence>
<evidence type="ECO:0000256" key="8">
    <source>
        <dbReference type="ARBA" id="ARBA00022729"/>
    </source>
</evidence>
<dbReference type="CDD" id="cd09825">
    <property type="entry name" value="thyroid_peroxidase"/>
    <property type="match status" value="1"/>
</dbReference>
<comment type="subcellular location">
    <subcellularLocation>
        <location evidence="2">Membrane</location>
        <topology evidence="2">Single-pass type I membrane protein</topology>
    </subcellularLocation>
</comment>
<keyword evidence="3" id="KW-0245">EGF-like domain</keyword>
<dbReference type="GO" id="GO:0006979">
    <property type="term" value="P:response to oxidative stress"/>
    <property type="evidence" value="ECO:0007669"/>
    <property type="project" value="InterPro"/>
</dbReference>
<dbReference type="FunFam" id="1.10.640.10:FF:000001">
    <property type="entry name" value="Peroxidasin homolog"/>
    <property type="match status" value="1"/>
</dbReference>
<evidence type="ECO:0000256" key="2">
    <source>
        <dbReference type="ARBA" id="ARBA00004479"/>
    </source>
</evidence>
<keyword evidence="8" id="KW-0732">Signal</keyword>
<dbReference type="InterPro" id="IPR019791">
    <property type="entry name" value="Haem_peroxidase_animal"/>
</dbReference>
<dbReference type="Pfam" id="PF03098">
    <property type="entry name" value="An_peroxidase"/>
    <property type="match status" value="1"/>
</dbReference>
<evidence type="ECO:0000256" key="10">
    <source>
        <dbReference type="ARBA" id="ARBA00022989"/>
    </source>
</evidence>
<feature type="domain" description="Sushi" evidence="19">
    <location>
        <begin position="663"/>
        <end position="719"/>
    </location>
</feature>
<keyword evidence="12 17" id="KW-0408">Iron</keyword>